<evidence type="ECO:0000259" key="8">
    <source>
        <dbReference type="SMART" id="SM00900"/>
    </source>
</evidence>
<dbReference type="EC" id="7.-.-.-" evidence="6"/>
<dbReference type="GO" id="GO:0010181">
    <property type="term" value="F:FMN binding"/>
    <property type="evidence" value="ECO:0007669"/>
    <property type="project" value="InterPro"/>
</dbReference>
<dbReference type="InterPro" id="IPR010209">
    <property type="entry name" value="Ion_transpt_RnfG/RsxG"/>
</dbReference>
<reference evidence="9 10" key="1">
    <citation type="submission" date="2010-03" db="EMBL/GenBank/DDBJ databases">
        <title>Complete sequence of Sideroxydans lithotrophicus ES-1.</title>
        <authorList>
            <consortium name="US DOE Joint Genome Institute"/>
            <person name="Lucas S."/>
            <person name="Copeland A."/>
            <person name="Lapidus A."/>
            <person name="Cheng J.-F."/>
            <person name="Bruce D."/>
            <person name="Goodwin L."/>
            <person name="Pitluck S."/>
            <person name="Munk A.C."/>
            <person name="Detter J.C."/>
            <person name="Han C."/>
            <person name="Tapia R."/>
            <person name="Larimer F."/>
            <person name="Land M."/>
            <person name="Hauser L."/>
            <person name="Kyrpides N."/>
            <person name="Ivanova N."/>
            <person name="Emerson D."/>
            <person name="Woyke T."/>
        </authorList>
    </citation>
    <scope>NUCLEOTIDE SEQUENCE [LARGE SCALE GENOMIC DNA]</scope>
    <source>
        <strain evidence="9 10">ES-1</strain>
    </source>
</reference>
<dbReference type="SMART" id="SM00900">
    <property type="entry name" value="FMN_bind"/>
    <property type="match status" value="1"/>
</dbReference>
<keyword evidence="6" id="KW-1003">Cell membrane</keyword>
<evidence type="ECO:0000313" key="9">
    <source>
        <dbReference type="EMBL" id="ADE12708.1"/>
    </source>
</evidence>
<evidence type="ECO:0000256" key="1">
    <source>
        <dbReference type="ARBA" id="ARBA00022448"/>
    </source>
</evidence>
<dbReference type="GO" id="GO:0005886">
    <property type="term" value="C:plasma membrane"/>
    <property type="evidence" value="ECO:0007669"/>
    <property type="project" value="UniProtKB-SubCell"/>
</dbReference>
<keyword evidence="6 7" id="KW-0812">Transmembrane</keyword>
<dbReference type="RefSeq" id="WP_013030606.1">
    <property type="nucleotide sequence ID" value="NC_013959.1"/>
</dbReference>
<name>D5CMN6_SIDLE</name>
<dbReference type="PANTHER" id="PTHR36118:SF1">
    <property type="entry name" value="ION-TRANSLOCATING OXIDOREDUCTASE COMPLEX SUBUNIT G"/>
    <property type="match status" value="1"/>
</dbReference>
<dbReference type="GO" id="GO:0009055">
    <property type="term" value="F:electron transfer activity"/>
    <property type="evidence" value="ECO:0007669"/>
    <property type="project" value="InterPro"/>
</dbReference>
<keyword evidence="2 6" id="KW-0597">Phosphoprotein</keyword>
<comment type="subunit">
    <text evidence="6">The complex is composed of six subunits: RnfA, RnfB, RnfC, RnfD, RnfE and RnfG.</text>
</comment>
<comment type="similarity">
    <text evidence="6">Belongs to the RnfG family.</text>
</comment>
<feature type="transmembrane region" description="Helical" evidence="7">
    <location>
        <begin position="15"/>
        <end position="34"/>
    </location>
</feature>
<comment type="cofactor">
    <cofactor evidence="6">
        <name>FMN</name>
        <dbReference type="ChEBI" id="CHEBI:58210"/>
    </cofactor>
</comment>
<dbReference type="KEGG" id="slt:Slit_2483"/>
<dbReference type="PANTHER" id="PTHR36118">
    <property type="entry name" value="ION-TRANSLOCATING OXIDOREDUCTASE COMPLEX SUBUNIT G"/>
    <property type="match status" value="1"/>
</dbReference>
<organism evidence="9 10">
    <name type="scientific">Sideroxydans lithotrophicus (strain ES-1)</name>
    <dbReference type="NCBI Taxonomy" id="580332"/>
    <lineage>
        <taxon>Bacteria</taxon>
        <taxon>Pseudomonadati</taxon>
        <taxon>Pseudomonadota</taxon>
        <taxon>Betaproteobacteria</taxon>
        <taxon>Nitrosomonadales</taxon>
        <taxon>Gallionellaceae</taxon>
        <taxon>Sideroxydans</taxon>
    </lineage>
</organism>
<dbReference type="Pfam" id="PF04205">
    <property type="entry name" value="FMN_bind"/>
    <property type="match status" value="1"/>
</dbReference>
<dbReference type="GO" id="GO:0022900">
    <property type="term" value="P:electron transport chain"/>
    <property type="evidence" value="ECO:0007669"/>
    <property type="project" value="UniProtKB-UniRule"/>
</dbReference>
<protein>
    <recommendedName>
        <fullName evidence="6">Ion-translocating oxidoreductase complex subunit G</fullName>
        <ecNumber evidence="6">7.-.-.-</ecNumber>
    </recommendedName>
    <alternativeName>
        <fullName evidence="6">Rnf electron transport complex subunit G</fullName>
    </alternativeName>
</protein>
<feature type="modified residue" description="FMN phosphoryl threonine" evidence="6">
    <location>
        <position position="194"/>
    </location>
</feature>
<keyword evidence="6" id="KW-0997">Cell inner membrane</keyword>
<evidence type="ECO:0000256" key="2">
    <source>
        <dbReference type="ARBA" id="ARBA00022553"/>
    </source>
</evidence>
<gene>
    <name evidence="6" type="primary">rnfG</name>
    <name evidence="9" type="ordered locus">Slit_2483</name>
</gene>
<evidence type="ECO:0000256" key="3">
    <source>
        <dbReference type="ARBA" id="ARBA00022630"/>
    </source>
</evidence>
<keyword evidence="6 7" id="KW-1133">Transmembrane helix</keyword>
<dbReference type="EMBL" id="CP001965">
    <property type="protein sequence ID" value="ADE12708.1"/>
    <property type="molecule type" value="Genomic_DNA"/>
</dbReference>
<evidence type="ECO:0000256" key="7">
    <source>
        <dbReference type="SAM" id="Phobius"/>
    </source>
</evidence>
<accession>D5CMN6</accession>
<keyword evidence="6 7" id="KW-0472">Membrane</keyword>
<dbReference type="AlphaFoldDB" id="D5CMN6"/>
<keyword evidence="3 6" id="KW-0285">Flavoprotein</keyword>
<dbReference type="HAMAP" id="MF_00479">
    <property type="entry name" value="RsxG_RnfG"/>
    <property type="match status" value="1"/>
</dbReference>
<proteinExistence type="inferred from homology"/>
<dbReference type="PIRSF" id="PIRSF006091">
    <property type="entry name" value="E_trnsport_RnfG"/>
    <property type="match status" value="1"/>
</dbReference>
<evidence type="ECO:0000256" key="6">
    <source>
        <dbReference type="HAMAP-Rule" id="MF_00479"/>
    </source>
</evidence>
<sequence>MSEPTDIQTTPGSKMILTMVLVASICGVLIVGAFESTKAPIAENKRIMVERAVFKVLPGAATMREYAATAAGIQPMADGTVPPGGIKFYAAYDQSGALKGIAAEAASKGYADMVRLLYGYDVKCQCIIGISVVSMRETPGIGDRIITDQAFLKNFEALDVRVNSELTALANEVKTVKHGTKSDPWQIDAIAGATITSKAVGRGINESAQKLLPKLFPHIGELKP</sequence>
<keyword evidence="10" id="KW-1185">Reference proteome</keyword>
<keyword evidence="5 6" id="KW-0249">Electron transport</keyword>
<comment type="subcellular location">
    <subcellularLocation>
        <location evidence="6">Cell inner membrane</location>
        <topology evidence="6">Single-pass membrane protein</topology>
    </subcellularLocation>
</comment>
<dbReference type="HOGENOM" id="CLU_077882_2_2_4"/>
<keyword evidence="1 6" id="KW-0813">Transport</keyword>
<keyword evidence="4 6" id="KW-0288">FMN</keyword>
<keyword evidence="6" id="KW-1278">Translocase</keyword>
<dbReference type="eggNOG" id="COG4659">
    <property type="taxonomic scope" value="Bacteria"/>
</dbReference>
<dbReference type="InterPro" id="IPR007329">
    <property type="entry name" value="FMN-bd"/>
</dbReference>
<dbReference type="STRING" id="580332.Slit_2483"/>
<evidence type="ECO:0000256" key="5">
    <source>
        <dbReference type="ARBA" id="ARBA00022982"/>
    </source>
</evidence>
<evidence type="ECO:0000256" key="4">
    <source>
        <dbReference type="ARBA" id="ARBA00022643"/>
    </source>
</evidence>
<evidence type="ECO:0000313" key="10">
    <source>
        <dbReference type="Proteomes" id="UP000001625"/>
    </source>
</evidence>
<feature type="domain" description="FMN-binding" evidence="8">
    <location>
        <begin position="109"/>
        <end position="211"/>
    </location>
</feature>
<comment type="function">
    <text evidence="6">Part of a membrane-bound complex that couples electron transfer with translocation of ions across the membrane.</text>
</comment>
<dbReference type="Proteomes" id="UP000001625">
    <property type="component" value="Chromosome"/>
</dbReference>